<keyword evidence="3" id="KW-0560">Oxidoreductase</keyword>
<feature type="region of interest" description="Disordered" evidence="4">
    <location>
        <begin position="285"/>
        <end position="359"/>
    </location>
</feature>
<keyword evidence="2" id="KW-0521">NADP</keyword>
<evidence type="ECO:0000313" key="7">
    <source>
        <dbReference type="EMBL" id="KAF6516458.1"/>
    </source>
</evidence>
<dbReference type="Gene3D" id="3.40.50.150">
    <property type="entry name" value="Vaccinia Virus protein VP39"/>
    <property type="match status" value="1"/>
</dbReference>
<dbReference type="PANTHER" id="PTHR31644:SF1">
    <property type="entry name" value="ZN(II)2CYS6 TRANSCRIPTION FACTOR (EUROFUNG)"/>
    <property type="match status" value="1"/>
</dbReference>
<dbReference type="GO" id="GO:0005634">
    <property type="term" value="C:nucleus"/>
    <property type="evidence" value="ECO:0007669"/>
    <property type="project" value="TreeGrafter"/>
</dbReference>
<comment type="similarity">
    <text evidence="1">Belongs to the short-chain dehydrogenases/reductases (SDR) family.</text>
</comment>
<dbReference type="InterPro" id="IPR002347">
    <property type="entry name" value="SDR_fam"/>
</dbReference>
<keyword evidence="5" id="KW-0812">Transmembrane</keyword>
<evidence type="ECO:0000256" key="2">
    <source>
        <dbReference type="ARBA" id="ARBA00022857"/>
    </source>
</evidence>
<dbReference type="CDD" id="cd02440">
    <property type="entry name" value="AdoMet_MTases"/>
    <property type="match status" value="1"/>
</dbReference>
<dbReference type="GO" id="GO:0000981">
    <property type="term" value="F:DNA-binding transcription factor activity, RNA polymerase II-specific"/>
    <property type="evidence" value="ECO:0007669"/>
    <property type="project" value="TreeGrafter"/>
</dbReference>
<evidence type="ECO:0000256" key="5">
    <source>
        <dbReference type="SAM" id="Phobius"/>
    </source>
</evidence>
<comment type="caution">
    <text evidence="7">The sequence shown here is derived from an EMBL/GenBank/DDBJ whole genome shotgun (WGS) entry which is preliminary data.</text>
</comment>
<dbReference type="PROSITE" id="PS00061">
    <property type="entry name" value="ADH_SHORT"/>
    <property type="match status" value="1"/>
</dbReference>
<dbReference type="EMBL" id="JACDXP010000012">
    <property type="protein sequence ID" value="KAF6516458.1"/>
    <property type="molecule type" value="Genomic_DNA"/>
</dbReference>
<dbReference type="FunFam" id="3.40.50.720:FF:000173">
    <property type="entry name" value="3-oxoacyl-[acyl-carrier protein] reductase"/>
    <property type="match status" value="1"/>
</dbReference>
<dbReference type="Gene3D" id="3.40.50.720">
    <property type="entry name" value="NAD(P)-binding Rossmann-like Domain"/>
    <property type="match status" value="1"/>
</dbReference>
<dbReference type="PRINTS" id="PR00081">
    <property type="entry name" value="GDHRDH"/>
</dbReference>
<evidence type="ECO:0000256" key="3">
    <source>
        <dbReference type="ARBA" id="ARBA00023002"/>
    </source>
</evidence>
<dbReference type="InterPro" id="IPR013216">
    <property type="entry name" value="Methyltransf_11"/>
</dbReference>
<organism evidence="7 8">
    <name type="scientific">Fusarium oxysporum f. sp. conglutinans</name>
    <dbReference type="NCBI Taxonomy" id="100902"/>
    <lineage>
        <taxon>Eukaryota</taxon>
        <taxon>Fungi</taxon>
        <taxon>Dikarya</taxon>
        <taxon>Ascomycota</taxon>
        <taxon>Pezizomycotina</taxon>
        <taxon>Sordariomycetes</taxon>
        <taxon>Hypocreomycetidae</taxon>
        <taxon>Hypocreales</taxon>
        <taxon>Nectriaceae</taxon>
        <taxon>Fusarium</taxon>
        <taxon>Fusarium oxysporum species complex</taxon>
    </lineage>
</organism>
<sequence length="1056" mass="115885">MTLRLQTIDNNLKGRLALVTGSSGGIGSAVARAFAAQGCDVGLHYSSSKEKADKLAQELSETYPSQLFVPVHADLSQRESTRALVSSLLSQDVVSSKHKAVSILVANAGLGRRIRDVAEIGEDDWDEMMEVNSRSQFVVTKACLSGMRQQGWGRIILVGSIAARGSGLNGCHYAASKGALTSMGQNLATLLAPEGVTVNIVSPAMIGSTGMIPPPISETWDKGCDLEELKKTDPGLAIAASIPVHRLGSPNEVCEAIIIDSSGVPGDPPCRRCIEKNQECTLATSRRGGRRIKGQRLGYSRSTDDSHQASPSRPINRMNPVPAQEPREPDQHSEWLSSNLGSPLDQQSEDDEEPTGDAVRLKGHFTSSDLLNPSDALDLLAHVADMEPEGHAQTQDAEGDPENLTRMANTSQGVCDYPPVTSGALTLSEAAFLIEHYHDNFHIFFPIAYSAAFDSSRILELIEHEPYLITAILTVATKDDPSWSRAHNACARHMETQISKLIYTGSTTVGAVEALLILAEWAPQPLEENLMIGCGKEDQGSWMLVGVAIRLAYLQNLEQTGLVQRVEACYMSDRQVSIRLGKGFWSRGPGPSVNLRAADFPYLQTQKLGNDNLALLFQAHLEITQLFSNAHDILYSSTSHREQLYIGGEYVRYIDDFSSVLRRWKLSWGGLSFIPRVKASLMLSYDFLRLYINAFAFQANLNRIVRRSKKRPSGPLFSELAAAPDARFIYESIDAANSILCTLNSFIDPTEAFKYMPLKFYLYVIYAAVFLFKAIFAGAIKPSEARGVRRAIYETISPNYLQQTGRSTYRVLDLAFDSIQATRPITKGSVVHDNAAGPGIAALVLVDRLAADDVPQILVTDNVPPMVQAAKDSFTSFPQIEAKVLDSQNLEGIPDEHFTHSILNFSVYTLADPVKGVKEIYRTLQPDGLAAISCWKRFGVGKLIHAAQALVRPDLPPLKIPHPEFFEPGVLEKTTIEAGFDSSKFELVEDSIIVSGPELEDGLKKFMLGDLMRPARAGYTNEEEKRWPEAVDEVLKKEVESYGGVKFESWVLLAQK</sequence>
<feature type="compositionally biased region" description="Polar residues" evidence="4">
    <location>
        <begin position="334"/>
        <end position="346"/>
    </location>
</feature>
<dbReference type="InterPro" id="IPR029063">
    <property type="entry name" value="SAM-dependent_MTases_sf"/>
</dbReference>
<proteinExistence type="inferred from homology"/>
<dbReference type="Pfam" id="PF00106">
    <property type="entry name" value="adh_short"/>
    <property type="match status" value="1"/>
</dbReference>
<keyword evidence="5" id="KW-0472">Membrane</keyword>
<dbReference type="InterPro" id="IPR036291">
    <property type="entry name" value="NAD(P)-bd_dom_sf"/>
</dbReference>
<evidence type="ECO:0000256" key="4">
    <source>
        <dbReference type="SAM" id="MobiDB-lite"/>
    </source>
</evidence>
<dbReference type="SUPFAM" id="SSF53335">
    <property type="entry name" value="S-adenosyl-L-methionine-dependent methyltransferases"/>
    <property type="match status" value="1"/>
</dbReference>
<dbReference type="CDD" id="cd05233">
    <property type="entry name" value="SDR_c"/>
    <property type="match status" value="1"/>
</dbReference>
<evidence type="ECO:0000256" key="1">
    <source>
        <dbReference type="ARBA" id="ARBA00006484"/>
    </source>
</evidence>
<protein>
    <recommendedName>
        <fullName evidence="6">Methyltransferase type 11 domain-containing protein</fullName>
    </recommendedName>
</protein>
<keyword evidence="5" id="KW-1133">Transmembrane helix</keyword>
<feature type="transmembrane region" description="Helical" evidence="5">
    <location>
        <begin position="760"/>
        <end position="780"/>
    </location>
</feature>
<dbReference type="InterPro" id="IPR052780">
    <property type="entry name" value="AAA_Catabolism_Regulators"/>
</dbReference>
<feature type="domain" description="Methyltransferase type 11" evidence="6">
    <location>
        <begin position="836"/>
        <end position="931"/>
    </location>
</feature>
<evidence type="ECO:0000259" key="6">
    <source>
        <dbReference type="Pfam" id="PF08241"/>
    </source>
</evidence>
<dbReference type="GO" id="GO:0016491">
    <property type="term" value="F:oxidoreductase activity"/>
    <property type="evidence" value="ECO:0007669"/>
    <property type="project" value="UniProtKB-KW"/>
</dbReference>
<accession>A0A8H6GEC1</accession>
<dbReference type="InterPro" id="IPR020904">
    <property type="entry name" value="Sc_DH/Rdtase_CS"/>
</dbReference>
<gene>
    <name evidence="7" type="ORF">HZS61_003661</name>
</gene>
<evidence type="ECO:0000313" key="8">
    <source>
        <dbReference type="Proteomes" id="UP000593570"/>
    </source>
</evidence>
<dbReference type="PANTHER" id="PTHR31644">
    <property type="entry name" value="TRANSCRIPTIONAL ACTIVATOR ARO80-RELATED"/>
    <property type="match status" value="1"/>
</dbReference>
<dbReference type="AlphaFoldDB" id="A0A8H6GEC1"/>
<dbReference type="PRINTS" id="PR00080">
    <property type="entry name" value="SDRFAMILY"/>
</dbReference>
<name>A0A8H6GEC1_FUSOX</name>
<dbReference type="GO" id="GO:0008757">
    <property type="term" value="F:S-adenosylmethionine-dependent methyltransferase activity"/>
    <property type="evidence" value="ECO:0007669"/>
    <property type="project" value="InterPro"/>
</dbReference>
<dbReference type="Proteomes" id="UP000593570">
    <property type="component" value="Unassembled WGS sequence"/>
</dbReference>
<dbReference type="CDD" id="cd12148">
    <property type="entry name" value="fungal_TF_MHR"/>
    <property type="match status" value="1"/>
</dbReference>
<dbReference type="Pfam" id="PF08241">
    <property type="entry name" value="Methyltransf_11"/>
    <property type="match status" value="1"/>
</dbReference>
<reference evidence="7 8" key="1">
    <citation type="journal article" date="2020" name="bioRxiv">
        <title>A chromosome-scale genome assembly for the Fusarium oxysporum strain Fo5176 to establish a model Arabidopsis-fungal pathosystem.</title>
        <authorList>
            <person name="Fokkens L."/>
            <person name="Guo L."/>
            <person name="Dora S."/>
            <person name="Wang B."/>
            <person name="Ye K."/>
            <person name="Sanchez-Rodriguez C."/>
            <person name="Croll D."/>
        </authorList>
    </citation>
    <scope>NUCLEOTIDE SEQUENCE [LARGE SCALE GENOMIC DNA]</scope>
    <source>
        <strain evidence="7 8">Fo5176</strain>
    </source>
</reference>
<dbReference type="SUPFAM" id="SSF51735">
    <property type="entry name" value="NAD(P)-binding Rossmann-fold domains"/>
    <property type="match status" value="1"/>
</dbReference>